<name>A0AA36G8M0_9BILA</name>
<dbReference type="PANTHER" id="PTHR24064">
    <property type="entry name" value="SOLUTE CARRIER FAMILY 22 MEMBER"/>
    <property type="match status" value="1"/>
</dbReference>
<organism evidence="6 7">
    <name type="scientific">Mesorhabditis spiculigera</name>
    <dbReference type="NCBI Taxonomy" id="96644"/>
    <lineage>
        <taxon>Eukaryota</taxon>
        <taxon>Metazoa</taxon>
        <taxon>Ecdysozoa</taxon>
        <taxon>Nematoda</taxon>
        <taxon>Chromadorea</taxon>
        <taxon>Rhabditida</taxon>
        <taxon>Rhabditina</taxon>
        <taxon>Rhabditomorpha</taxon>
        <taxon>Rhabditoidea</taxon>
        <taxon>Rhabditidae</taxon>
        <taxon>Mesorhabditinae</taxon>
        <taxon>Mesorhabditis</taxon>
    </lineage>
</organism>
<keyword evidence="2 5" id="KW-0812">Transmembrane</keyword>
<evidence type="ECO:0000256" key="5">
    <source>
        <dbReference type="SAM" id="Phobius"/>
    </source>
</evidence>
<dbReference type="SUPFAM" id="SSF103473">
    <property type="entry name" value="MFS general substrate transporter"/>
    <property type="match status" value="1"/>
</dbReference>
<dbReference type="GO" id="GO:0016020">
    <property type="term" value="C:membrane"/>
    <property type="evidence" value="ECO:0007669"/>
    <property type="project" value="UniProtKB-SubCell"/>
</dbReference>
<feature type="transmembrane region" description="Helical" evidence="5">
    <location>
        <begin position="274"/>
        <end position="292"/>
    </location>
</feature>
<keyword evidence="7" id="KW-1185">Reference proteome</keyword>
<sequence length="397" mass="44214">MPAEEKLLKQMTPNKIDDLLNLGRYSLLVCIACELIVLMQAGNLLFMVFGGAPPQLTGCRNVSIATGLTGQQKEAAVCRARNSTDCLVEWDPAFRSVNVEFNYICEDSALIKDSTSIQMPMLISVCLTGLFGTLAAFANSLTLFTFLRFLTIFFNTGHVVIVVVYMCETLPTRHRMWLNFVINWSPNILLVTVLAWWLGEWRSLELTLNLLSIPIVILLFFSEESVYWLVREAAADYRWQRLGRMTAHYIFAGYATFAVLAIIGLQLIDADKSLAEVVLVITASSMASQIFLTNQVTCSEIYPTPIRNIAYAMTQLSGSTGSVFGVQLFKLKSISPSLPYAVMTLIIILETSLFFFFIPESKGQPLVETMPSKDLSIAKTCSRIRTGEDAEKAEKSP</sequence>
<dbReference type="Gene3D" id="1.20.1250.20">
    <property type="entry name" value="MFS general substrate transporter like domains"/>
    <property type="match status" value="2"/>
</dbReference>
<evidence type="ECO:0000256" key="3">
    <source>
        <dbReference type="ARBA" id="ARBA00022989"/>
    </source>
</evidence>
<accession>A0AA36G8M0</accession>
<feature type="transmembrane region" description="Helical" evidence="5">
    <location>
        <begin position="177"/>
        <end position="198"/>
    </location>
</feature>
<evidence type="ECO:0000256" key="1">
    <source>
        <dbReference type="ARBA" id="ARBA00004141"/>
    </source>
</evidence>
<comment type="subcellular location">
    <subcellularLocation>
        <location evidence="1">Membrane</location>
        <topology evidence="1">Multi-pass membrane protein</topology>
    </subcellularLocation>
</comment>
<proteinExistence type="predicted"/>
<feature type="transmembrane region" description="Helical" evidence="5">
    <location>
        <begin position="146"/>
        <end position="165"/>
    </location>
</feature>
<protein>
    <submittedName>
        <fullName evidence="6">Uncharacterized protein</fullName>
    </submittedName>
</protein>
<feature type="transmembrane region" description="Helical" evidence="5">
    <location>
        <begin position="121"/>
        <end position="140"/>
    </location>
</feature>
<evidence type="ECO:0000313" key="6">
    <source>
        <dbReference type="EMBL" id="CAJ0582078.1"/>
    </source>
</evidence>
<feature type="transmembrane region" description="Helical" evidence="5">
    <location>
        <begin position="210"/>
        <end position="230"/>
    </location>
</feature>
<gene>
    <name evidence="6" type="ORF">MSPICULIGERA_LOCUS20221</name>
</gene>
<keyword evidence="4 5" id="KW-0472">Membrane</keyword>
<dbReference type="EMBL" id="CATQJA010002664">
    <property type="protein sequence ID" value="CAJ0582078.1"/>
    <property type="molecule type" value="Genomic_DNA"/>
</dbReference>
<feature type="transmembrane region" description="Helical" evidence="5">
    <location>
        <begin position="338"/>
        <end position="358"/>
    </location>
</feature>
<feature type="transmembrane region" description="Helical" evidence="5">
    <location>
        <begin position="251"/>
        <end position="268"/>
    </location>
</feature>
<dbReference type="AlphaFoldDB" id="A0AA36G8M0"/>
<evidence type="ECO:0000313" key="7">
    <source>
        <dbReference type="Proteomes" id="UP001177023"/>
    </source>
</evidence>
<evidence type="ECO:0000256" key="2">
    <source>
        <dbReference type="ARBA" id="ARBA00022692"/>
    </source>
</evidence>
<evidence type="ECO:0000256" key="4">
    <source>
        <dbReference type="ARBA" id="ARBA00023136"/>
    </source>
</evidence>
<feature type="transmembrane region" description="Helical" evidence="5">
    <location>
        <begin position="25"/>
        <end position="46"/>
    </location>
</feature>
<comment type="caution">
    <text evidence="6">The sequence shown here is derived from an EMBL/GenBank/DDBJ whole genome shotgun (WGS) entry which is preliminary data.</text>
</comment>
<dbReference type="Proteomes" id="UP001177023">
    <property type="component" value="Unassembled WGS sequence"/>
</dbReference>
<reference evidence="6" key="1">
    <citation type="submission" date="2023-06" db="EMBL/GenBank/DDBJ databases">
        <authorList>
            <person name="Delattre M."/>
        </authorList>
    </citation>
    <scope>NUCLEOTIDE SEQUENCE</scope>
    <source>
        <strain evidence="6">AF72</strain>
    </source>
</reference>
<dbReference type="InterPro" id="IPR036259">
    <property type="entry name" value="MFS_trans_sf"/>
</dbReference>
<keyword evidence="3 5" id="KW-1133">Transmembrane helix</keyword>
<feature type="non-terminal residue" evidence="6">
    <location>
        <position position="1"/>
    </location>
</feature>